<feature type="region of interest" description="Disordered" evidence="1">
    <location>
        <begin position="48"/>
        <end position="78"/>
    </location>
</feature>
<sequence>MFHTNSADVLNQMFTVLKLLGPIYAIVFGIMGARMLMEKGLKKIFPNYNPKKGRGKGRGKGNSAKTSMTRASSKRKSIKKELASYMVGAKAPTKRKERITRLLSEAMNGEVHQIKDKVYISYDSKTERTVDGRPQRTNLVFDKSRNARFKKRGKTIEFSYD</sequence>
<proteinExistence type="predicted"/>
<gene>
    <name evidence="3" type="ORF">DSOL_3258</name>
</gene>
<keyword evidence="4" id="KW-1185">Reference proteome</keyword>
<dbReference type="OrthoDB" id="9831022at2"/>
<dbReference type="EMBL" id="MLBF01000028">
    <property type="protein sequence ID" value="OLN29918.1"/>
    <property type="molecule type" value="Genomic_DNA"/>
</dbReference>
<accession>A0A1Q8QRN2</accession>
<reference evidence="3 4" key="1">
    <citation type="submission" date="2016-09" db="EMBL/GenBank/DDBJ databases">
        <title>Complete genome of Desulfosporosinus sp. OL.</title>
        <authorList>
            <person name="Mardanov A."/>
            <person name="Beletsky A."/>
            <person name="Panova A."/>
            <person name="Karnachuk O."/>
            <person name="Ravin N."/>
        </authorList>
    </citation>
    <scope>NUCLEOTIDE SEQUENCE [LARGE SCALE GENOMIC DNA]</scope>
    <source>
        <strain evidence="3 4">OL</strain>
    </source>
</reference>
<comment type="caution">
    <text evidence="3">The sequence shown here is derived from an EMBL/GenBank/DDBJ whole genome shotgun (WGS) entry which is preliminary data.</text>
</comment>
<keyword evidence="2" id="KW-0812">Transmembrane</keyword>
<dbReference type="STRING" id="1888891.DSOL_3258"/>
<dbReference type="Proteomes" id="UP000186102">
    <property type="component" value="Unassembled WGS sequence"/>
</dbReference>
<feature type="transmembrane region" description="Helical" evidence="2">
    <location>
        <begin position="12"/>
        <end position="33"/>
    </location>
</feature>
<keyword evidence="2" id="KW-0472">Membrane</keyword>
<dbReference type="RefSeq" id="WP_075365778.1">
    <property type="nucleotide sequence ID" value="NZ_MLBF01000028.1"/>
</dbReference>
<evidence type="ECO:0000256" key="2">
    <source>
        <dbReference type="SAM" id="Phobius"/>
    </source>
</evidence>
<dbReference type="AlphaFoldDB" id="A0A1Q8QRN2"/>
<evidence type="ECO:0000256" key="1">
    <source>
        <dbReference type="SAM" id="MobiDB-lite"/>
    </source>
</evidence>
<protein>
    <submittedName>
        <fullName evidence="3">Uncharacterized protein</fullName>
    </submittedName>
</protein>
<name>A0A1Q8QRN2_9FIRM</name>
<organism evidence="3 4">
    <name type="scientific">Desulfosporosinus metallidurans</name>
    <dbReference type="NCBI Taxonomy" id="1888891"/>
    <lineage>
        <taxon>Bacteria</taxon>
        <taxon>Bacillati</taxon>
        <taxon>Bacillota</taxon>
        <taxon>Clostridia</taxon>
        <taxon>Eubacteriales</taxon>
        <taxon>Desulfitobacteriaceae</taxon>
        <taxon>Desulfosporosinus</taxon>
    </lineage>
</organism>
<evidence type="ECO:0000313" key="4">
    <source>
        <dbReference type="Proteomes" id="UP000186102"/>
    </source>
</evidence>
<evidence type="ECO:0000313" key="3">
    <source>
        <dbReference type="EMBL" id="OLN29918.1"/>
    </source>
</evidence>
<keyword evidence="2" id="KW-1133">Transmembrane helix</keyword>